<reference evidence="1" key="2">
    <citation type="journal article" date="2015" name="Data Brief">
        <title>Shoot transcriptome of the giant reed, Arundo donax.</title>
        <authorList>
            <person name="Barrero R.A."/>
            <person name="Guerrero F.D."/>
            <person name="Moolhuijzen P."/>
            <person name="Goolsby J.A."/>
            <person name="Tidwell J."/>
            <person name="Bellgard S.E."/>
            <person name="Bellgard M.I."/>
        </authorList>
    </citation>
    <scope>NUCLEOTIDE SEQUENCE</scope>
    <source>
        <tissue evidence="1">Shoot tissue taken approximately 20 cm above the soil surface</tissue>
    </source>
</reference>
<dbReference type="EMBL" id="GBRH01234568">
    <property type="protein sequence ID" value="JAD63327.1"/>
    <property type="molecule type" value="Transcribed_RNA"/>
</dbReference>
<sequence>MGGNSHFAVICLIPRSQHSSPSIGRITCLLQLIEEIRGANIKSKEIDFLFAANSCTPI</sequence>
<name>A0A0A9BVM7_ARUDO</name>
<organism evidence="1">
    <name type="scientific">Arundo donax</name>
    <name type="common">Giant reed</name>
    <name type="synonym">Donax arundinaceus</name>
    <dbReference type="NCBI Taxonomy" id="35708"/>
    <lineage>
        <taxon>Eukaryota</taxon>
        <taxon>Viridiplantae</taxon>
        <taxon>Streptophyta</taxon>
        <taxon>Embryophyta</taxon>
        <taxon>Tracheophyta</taxon>
        <taxon>Spermatophyta</taxon>
        <taxon>Magnoliopsida</taxon>
        <taxon>Liliopsida</taxon>
        <taxon>Poales</taxon>
        <taxon>Poaceae</taxon>
        <taxon>PACMAD clade</taxon>
        <taxon>Arundinoideae</taxon>
        <taxon>Arundineae</taxon>
        <taxon>Arundo</taxon>
    </lineage>
</organism>
<evidence type="ECO:0000313" key="1">
    <source>
        <dbReference type="EMBL" id="JAD63327.1"/>
    </source>
</evidence>
<accession>A0A0A9BVM7</accession>
<dbReference type="AlphaFoldDB" id="A0A0A9BVM7"/>
<protein>
    <submittedName>
        <fullName evidence="1">Uncharacterized protein</fullName>
    </submittedName>
</protein>
<proteinExistence type="predicted"/>
<reference evidence="1" key="1">
    <citation type="submission" date="2014-09" db="EMBL/GenBank/DDBJ databases">
        <authorList>
            <person name="Magalhaes I.L.F."/>
            <person name="Oliveira U."/>
            <person name="Santos F.R."/>
            <person name="Vidigal T.H.D.A."/>
            <person name="Brescovit A.D."/>
            <person name="Santos A.J."/>
        </authorList>
    </citation>
    <scope>NUCLEOTIDE SEQUENCE</scope>
    <source>
        <tissue evidence="1">Shoot tissue taken approximately 20 cm above the soil surface</tissue>
    </source>
</reference>